<dbReference type="GO" id="GO:0005634">
    <property type="term" value="C:nucleus"/>
    <property type="evidence" value="ECO:0007669"/>
    <property type="project" value="TreeGrafter"/>
</dbReference>
<organism evidence="5 6">
    <name type="scientific">Aspergillus minisclerotigenes</name>
    <dbReference type="NCBI Taxonomy" id="656917"/>
    <lineage>
        <taxon>Eukaryota</taxon>
        <taxon>Fungi</taxon>
        <taxon>Dikarya</taxon>
        <taxon>Ascomycota</taxon>
        <taxon>Pezizomycotina</taxon>
        <taxon>Eurotiomycetes</taxon>
        <taxon>Eurotiomycetidae</taxon>
        <taxon>Eurotiales</taxon>
        <taxon>Aspergillaceae</taxon>
        <taxon>Aspergillus</taxon>
        <taxon>Aspergillus subgen. Circumdati</taxon>
    </lineage>
</organism>
<dbReference type="SMART" id="SM00487">
    <property type="entry name" value="DEXDc"/>
    <property type="match status" value="1"/>
</dbReference>
<evidence type="ECO:0000313" key="5">
    <source>
        <dbReference type="EMBL" id="KAB8275665.1"/>
    </source>
</evidence>
<dbReference type="InterPro" id="IPR014001">
    <property type="entry name" value="Helicase_ATP-bd"/>
</dbReference>
<dbReference type="GO" id="GO:0005524">
    <property type="term" value="F:ATP binding"/>
    <property type="evidence" value="ECO:0007669"/>
    <property type="project" value="UniProtKB-KW"/>
</dbReference>
<dbReference type="PROSITE" id="PS51192">
    <property type="entry name" value="HELICASE_ATP_BIND_1"/>
    <property type="match status" value="1"/>
</dbReference>
<dbReference type="PANTHER" id="PTHR45626:SF11">
    <property type="entry name" value="FAMILY HELICASE, PUTATIVE (AFU_ORTHOLOGUE AFUA_5G06590)-RELATED"/>
    <property type="match status" value="1"/>
</dbReference>
<keyword evidence="2 5" id="KW-0378">Hydrolase</keyword>
<evidence type="ECO:0000313" key="6">
    <source>
        <dbReference type="Proteomes" id="UP000326289"/>
    </source>
</evidence>
<dbReference type="GO" id="GO:0016787">
    <property type="term" value="F:hydrolase activity"/>
    <property type="evidence" value="ECO:0007669"/>
    <property type="project" value="UniProtKB-KW"/>
</dbReference>
<dbReference type="PANTHER" id="PTHR45626">
    <property type="entry name" value="TRANSCRIPTION TERMINATION FACTOR 2-RELATED"/>
    <property type="match status" value="1"/>
</dbReference>
<dbReference type="InterPro" id="IPR027417">
    <property type="entry name" value="P-loop_NTPase"/>
</dbReference>
<gene>
    <name evidence="5" type="ORF">BDV30DRAFT_236303</name>
</gene>
<proteinExistence type="predicted"/>
<reference evidence="5 6" key="1">
    <citation type="submission" date="2019-04" db="EMBL/GenBank/DDBJ databases">
        <title>Fungal friends and foes A comparative genomics study of 23 Aspergillus species from section Flavi.</title>
        <authorList>
            <consortium name="DOE Joint Genome Institute"/>
            <person name="Kjaerbolling I."/>
            <person name="Vesth T.C."/>
            <person name="Frisvad J.C."/>
            <person name="Nybo J.L."/>
            <person name="Theobald S."/>
            <person name="Kildgaard S."/>
            <person name="Petersen T.I."/>
            <person name="Kuo A."/>
            <person name="Sato A."/>
            <person name="Lyhne E.K."/>
            <person name="Kogle M.E."/>
            <person name="Wiebenga A."/>
            <person name="Kun R.S."/>
            <person name="Lubbers R.J."/>
            <person name="Makela M.R."/>
            <person name="Barry K."/>
            <person name="Chovatia M."/>
            <person name="Clum A."/>
            <person name="Daum C."/>
            <person name="Haridas S."/>
            <person name="He G."/>
            <person name="LaButti K."/>
            <person name="Lipzen A."/>
            <person name="Mondo S."/>
            <person name="Pangilinan J."/>
            <person name="Riley R."/>
            <person name="Salamov A."/>
            <person name="Simmons B.A."/>
            <person name="Magnuson J.K."/>
            <person name="Henrissat B."/>
            <person name="Mortensen U.H."/>
            <person name="Larsen T.O."/>
            <person name="De vries R.P."/>
            <person name="Grigoriev I.V."/>
            <person name="Machida M."/>
            <person name="Baker S.E."/>
            <person name="Andersen M.R."/>
        </authorList>
    </citation>
    <scope>NUCLEOTIDE SEQUENCE [LARGE SCALE GENOMIC DNA]</scope>
    <source>
        <strain evidence="5 6">CBS 117635</strain>
    </source>
</reference>
<keyword evidence="3" id="KW-0067">ATP-binding</keyword>
<protein>
    <submittedName>
        <fullName evidence="5">P-loop containing nucleoside triphosphate hydrolase protein</fullName>
    </submittedName>
</protein>
<evidence type="ECO:0000256" key="3">
    <source>
        <dbReference type="ARBA" id="ARBA00022840"/>
    </source>
</evidence>
<name>A0A5N6JA66_9EURO</name>
<sequence length="474" mass="54482">MESRDERHRDAFNRTLARLRDRSENIRSSLPFNFKAIRDELVNQPIPTGPFILTREQKEMIRGGQPVDDEVAEERVEEPEPMDFQVPEGFVVVENDTFSLDDYLGDQWVKTHIYGHHNQPTFKTPETFAISPHPWQLRGACQMHYMCKSIFRGGICGDEMGLGKTLLAILVMELARNEYGSFSLVVCPASCRMQWKWEILAAYKGGHIPKLLILDDQSISAHTLFAGKYDIVIVSYNFLAASYRIKCAYSEQFERYKRCEGPPPVRTICALFSAAWDLVALPIRRLVLDECHRIKNDDATWYKAAKAIYCNAVVMLSGTILSNRWHDIASPLTLLQGHAFRTKQKFIDTFAPQEERNQQPEPTEKHMAWLQRLLLAVFIARPSCILDLPGITHLEIKFELNEKEEAGVDNALNSYRKARSRLHLNPHNTMAREDCLNSLGHAVRAQLWAAHPSFPLNTHLSTLRWKKALRLRRT</sequence>
<dbReference type="Pfam" id="PF00176">
    <property type="entry name" value="SNF2-rel_dom"/>
    <property type="match status" value="1"/>
</dbReference>
<dbReference type="GO" id="GO:0008094">
    <property type="term" value="F:ATP-dependent activity, acting on DNA"/>
    <property type="evidence" value="ECO:0007669"/>
    <property type="project" value="TreeGrafter"/>
</dbReference>
<evidence type="ECO:0000256" key="1">
    <source>
        <dbReference type="ARBA" id="ARBA00022741"/>
    </source>
</evidence>
<keyword evidence="1" id="KW-0547">Nucleotide-binding</keyword>
<dbReference type="InterPro" id="IPR050628">
    <property type="entry name" value="SNF2_RAD54_helicase_TF"/>
</dbReference>
<accession>A0A5N6JA66</accession>
<dbReference type="SUPFAM" id="SSF52540">
    <property type="entry name" value="P-loop containing nucleoside triphosphate hydrolases"/>
    <property type="match status" value="1"/>
</dbReference>
<dbReference type="InterPro" id="IPR038718">
    <property type="entry name" value="SNF2-like_sf"/>
</dbReference>
<dbReference type="GO" id="GO:0006281">
    <property type="term" value="P:DNA repair"/>
    <property type="evidence" value="ECO:0007669"/>
    <property type="project" value="TreeGrafter"/>
</dbReference>
<keyword evidence="6" id="KW-1185">Reference proteome</keyword>
<evidence type="ECO:0000256" key="2">
    <source>
        <dbReference type="ARBA" id="ARBA00022801"/>
    </source>
</evidence>
<dbReference type="AlphaFoldDB" id="A0A5N6JA66"/>
<dbReference type="InterPro" id="IPR000330">
    <property type="entry name" value="SNF2_N"/>
</dbReference>
<dbReference type="Proteomes" id="UP000326289">
    <property type="component" value="Unassembled WGS sequence"/>
</dbReference>
<dbReference type="EMBL" id="ML732780">
    <property type="protein sequence ID" value="KAB8275665.1"/>
    <property type="molecule type" value="Genomic_DNA"/>
</dbReference>
<feature type="domain" description="Helicase ATP-binding" evidence="4">
    <location>
        <begin position="145"/>
        <end position="338"/>
    </location>
</feature>
<dbReference type="Gene3D" id="3.40.50.10810">
    <property type="entry name" value="Tandem AAA-ATPase domain"/>
    <property type="match status" value="1"/>
</dbReference>
<evidence type="ECO:0000259" key="4">
    <source>
        <dbReference type="PROSITE" id="PS51192"/>
    </source>
</evidence>